<evidence type="ECO:0000313" key="8">
    <source>
        <dbReference type="EMBL" id="KZD21137.1"/>
    </source>
</evidence>
<feature type="binding site" evidence="6">
    <location>
        <begin position="98"/>
        <end position="101"/>
    </location>
    <ligand>
        <name>substrate</name>
    </ligand>
</feature>
<feature type="binding site" evidence="6">
    <location>
        <position position="78"/>
    </location>
    <ligand>
        <name>substrate</name>
    </ligand>
</feature>
<dbReference type="EMBL" id="LVYV01000053">
    <property type="protein sequence ID" value="KZD21137.1"/>
    <property type="molecule type" value="Genomic_DNA"/>
</dbReference>
<dbReference type="HAMAP" id="MF_02095">
    <property type="entry name" value="CysQ"/>
    <property type="match status" value="1"/>
</dbReference>
<feature type="binding site" evidence="6">
    <location>
        <position position="96"/>
    </location>
    <ligand>
        <name>Mg(2+)</name>
        <dbReference type="ChEBI" id="CHEBI:18420"/>
        <label>1</label>
    </ligand>
</feature>
<sequence length="278" mass="29228">MTDDSRPRMDAARAATLMEPLTELAAQAGAAILKVNRNVMTVDGKADGSPVTEADLAADHVIGEGLARLFPGIPSLSEERLHLATPPYAGTLFLIDPLDGTKEFVAGRQEFTVNIALIVDGTPLLGIVGAPALGLIWRGLVGRGAERVELAPDLSIRKITPIQTRAAPAPGAAWTAAVSRSHGDQRTEAFIASRPGAVRQEFGSALKFCRVAEGQADIYPRLAPTCEWDVAAGHAVVVAAGGKVTDTFGKAVRFGGDREDFIVPEFIAWGDPSVSTRG</sequence>
<dbReference type="SUPFAM" id="SSF56655">
    <property type="entry name" value="Carbohydrate phosphatase"/>
    <property type="match status" value="1"/>
</dbReference>
<organism evidence="8 9">
    <name type="scientific">Tardiphaga robiniae</name>
    <dbReference type="NCBI Taxonomy" id="943830"/>
    <lineage>
        <taxon>Bacteria</taxon>
        <taxon>Pseudomonadati</taxon>
        <taxon>Pseudomonadota</taxon>
        <taxon>Alphaproteobacteria</taxon>
        <taxon>Hyphomicrobiales</taxon>
        <taxon>Nitrobacteraceae</taxon>
        <taxon>Tardiphaga</taxon>
    </lineage>
</organism>
<accession>A0A163XNC6</accession>
<evidence type="ECO:0000313" key="9">
    <source>
        <dbReference type="Proteomes" id="UP000076574"/>
    </source>
</evidence>
<comment type="catalytic activity">
    <reaction evidence="6">
        <text>adenosine 3',5'-bisphosphate + H2O = AMP + phosphate</text>
        <dbReference type="Rhea" id="RHEA:10040"/>
        <dbReference type="ChEBI" id="CHEBI:15377"/>
        <dbReference type="ChEBI" id="CHEBI:43474"/>
        <dbReference type="ChEBI" id="CHEBI:58343"/>
        <dbReference type="ChEBI" id="CHEBI:456215"/>
        <dbReference type="EC" id="3.1.3.7"/>
    </reaction>
</comment>
<feature type="binding site" evidence="6">
    <location>
        <position position="99"/>
    </location>
    <ligand>
        <name>Mg(2+)</name>
        <dbReference type="ChEBI" id="CHEBI:18420"/>
        <label>2</label>
    </ligand>
</feature>
<dbReference type="PRINTS" id="PR00377">
    <property type="entry name" value="IMPHPHTASES"/>
</dbReference>
<dbReference type="GO" id="GO:0046854">
    <property type="term" value="P:phosphatidylinositol phosphate biosynthetic process"/>
    <property type="evidence" value="ECO:0007669"/>
    <property type="project" value="InterPro"/>
</dbReference>
<dbReference type="EC" id="3.1.3.7" evidence="6"/>
<comment type="subcellular location">
    <subcellularLocation>
        <location evidence="6">Cell inner membrane</location>
        <topology evidence="6">Peripheral membrane protein</topology>
        <orientation evidence="6">Cytoplasmic side</orientation>
    </subcellularLocation>
</comment>
<reference evidence="8 9" key="1">
    <citation type="submission" date="2016-03" db="EMBL/GenBank/DDBJ databases">
        <title>Microsymbionts genomes from the relict species Vavilovia formosa (Stev.) Fed.</title>
        <authorList>
            <person name="Kopat V."/>
            <person name="Chirak E."/>
            <person name="Kimeklis A."/>
            <person name="Andronov E."/>
        </authorList>
    </citation>
    <scope>NUCLEOTIDE SEQUENCE [LARGE SCALE GENOMIC DNA]</scope>
    <source>
        <strain evidence="8 9">Vaf07</strain>
    </source>
</reference>
<keyword evidence="6 7" id="KW-0460">Magnesium</keyword>
<dbReference type="PROSITE" id="PS00630">
    <property type="entry name" value="IMP_2"/>
    <property type="match status" value="1"/>
</dbReference>
<dbReference type="PANTHER" id="PTHR43028:SF5">
    <property type="entry name" value="3'(2'),5'-BISPHOSPHATE NUCLEOTIDASE 1"/>
    <property type="match status" value="1"/>
</dbReference>
<dbReference type="Proteomes" id="UP000076574">
    <property type="component" value="Unassembled WGS sequence"/>
</dbReference>
<dbReference type="AlphaFoldDB" id="A0A163XNC6"/>
<feature type="binding site" evidence="6">
    <location>
        <position position="229"/>
    </location>
    <ligand>
        <name>Mg(2+)</name>
        <dbReference type="ChEBI" id="CHEBI:18420"/>
        <label>2</label>
    </ligand>
</feature>
<evidence type="ECO:0000256" key="1">
    <source>
        <dbReference type="ARBA" id="ARBA00005289"/>
    </source>
</evidence>
<dbReference type="GO" id="GO:0000287">
    <property type="term" value="F:magnesium ion binding"/>
    <property type="evidence" value="ECO:0007669"/>
    <property type="project" value="UniProtKB-UniRule"/>
</dbReference>
<dbReference type="GO" id="GO:0005886">
    <property type="term" value="C:plasma membrane"/>
    <property type="evidence" value="ECO:0007669"/>
    <property type="project" value="UniProtKB-SubCell"/>
</dbReference>
<name>A0A163XNC6_9BRAD</name>
<proteinExistence type="inferred from homology"/>
<protein>
    <recommendedName>
        <fullName evidence="6">3'(2'),5'-bisphosphate nucleotidase CysQ</fullName>
        <ecNumber evidence="6">3.1.3.7</ecNumber>
    </recommendedName>
    <alternativeName>
        <fullName evidence="6">3'(2'),5-bisphosphonucleoside 3'(2')-phosphohydrolase</fullName>
    </alternativeName>
    <alternativeName>
        <fullName evidence="6">3'-phosphoadenosine 5'-phosphate phosphatase</fullName>
        <shortName evidence="6">PAP phosphatase</shortName>
    </alternativeName>
</protein>
<dbReference type="CDD" id="cd01638">
    <property type="entry name" value="CysQ"/>
    <property type="match status" value="1"/>
</dbReference>
<evidence type="ECO:0000256" key="6">
    <source>
        <dbReference type="HAMAP-Rule" id="MF_02095"/>
    </source>
</evidence>
<keyword evidence="9" id="KW-1185">Reference proteome</keyword>
<feature type="binding site" evidence="6">
    <location>
        <position position="96"/>
    </location>
    <ligand>
        <name>Mg(2+)</name>
        <dbReference type="ChEBI" id="CHEBI:18420"/>
        <label>2</label>
    </ligand>
</feature>
<feature type="binding site" evidence="7">
    <location>
        <position position="229"/>
    </location>
    <ligand>
        <name>Mg(2+)</name>
        <dbReference type="ChEBI" id="CHEBI:18420"/>
        <label>1</label>
        <note>catalytic</note>
    </ligand>
</feature>
<dbReference type="Gene3D" id="3.30.540.10">
    <property type="entry name" value="Fructose-1,6-Bisphosphatase, subunit A, domain 1"/>
    <property type="match status" value="1"/>
</dbReference>
<evidence type="ECO:0000256" key="3">
    <source>
        <dbReference type="ARBA" id="ARBA00022519"/>
    </source>
</evidence>
<comment type="function">
    <text evidence="6">Converts adenosine-3',5'-bisphosphate (PAP) to AMP.</text>
</comment>
<keyword evidence="4 6" id="KW-0378">Hydrolase</keyword>
<dbReference type="InterPro" id="IPR006240">
    <property type="entry name" value="CysQ"/>
</dbReference>
<feature type="binding site" evidence="6">
    <location>
        <position position="98"/>
    </location>
    <ligand>
        <name>Mg(2+)</name>
        <dbReference type="ChEBI" id="CHEBI:18420"/>
        <label>1</label>
    </ligand>
</feature>
<dbReference type="Gene3D" id="3.40.190.80">
    <property type="match status" value="1"/>
</dbReference>
<evidence type="ECO:0000256" key="5">
    <source>
        <dbReference type="ARBA" id="ARBA00023136"/>
    </source>
</evidence>
<dbReference type="GO" id="GO:0008441">
    <property type="term" value="F:3'(2'),5'-bisphosphate nucleotidase activity"/>
    <property type="evidence" value="ECO:0007669"/>
    <property type="project" value="UniProtKB-UniRule"/>
</dbReference>
<dbReference type="NCBIfam" id="TIGR01331">
    <property type="entry name" value="bisphos_cysQ"/>
    <property type="match status" value="1"/>
</dbReference>
<evidence type="ECO:0000256" key="4">
    <source>
        <dbReference type="ARBA" id="ARBA00022801"/>
    </source>
</evidence>
<keyword evidence="3 6" id="KW-0997">Cell inner membrane</keyword>
<gene>
    <name evidence="6" type="primary">cysQ</name>
    <name evidence="8" type="ORF">A4A58_15255</name>
</gene>
<feature type="binding site" evidence="7">
    <location>
        <position position="98"/>
    </location>
    <ligand>
        <name>Mg(2+)</name>
        <dbReference type="ChEBI" id="CHEBI:18420"/>
        <label>1</label>
        <note>catalytic</note>
    </ligand>
</feature>
<feature type="binding site" evidence="6">
    <location>
        <position position="78"/>
    </location>
    <ligand>
        <name>Mg(2+)</name>
        <dbReference type="ChEBI" id="CHEBI:18420"/>
        <label>1</label>
    </ligand>
</feature>
<feature type="binding site" evidence="6">
    <location>
        <position position="229"/>
    </location>
    <ligand>
        <name>substrate</name>
    </ligand>
</feature>
<dbReference type="PANTHER" id="PTHR43028">
    <property type="entry name" value="3'(2'),5'-BISPHOSPHATE NUCLEOTIDASE 1"/>
    <property type="match status" value="1"/>
</dbReference>
<feature type="binding site" evidence="7">
    <location>
        <position position="99"/>
    </location>
    <ligand>
        <name>Mg(2+)</name>
        <dbReference type="ChEBI" id="CHEBI:18420"/>
        <label>1</label>
        <note>catalytic</note>
    </ligand>
</feature>
<keyword evidence="5 6" id="KW-0472">Membrane</keyword>
<evidence type="ECO:0000256" key="7">
    <source>
        <dbReference type="PIRSR" id="PIRSR600760-2"/>
    </source>
</evidence>
<dbReference type="InterPro" id="IPR050725">
    <property type="entry name" value="CysQ/Inositol_MonoPase"/>
</dbReference>
<dbReference type="InterPro" id="IPR000760">
    <property type="entry name" value="Inositol_monophosphatase-like"/>
</dbReference>
<dbReference type="STRING" id="943830.A4A58_15255"/>
<dbReference type="InterPro" id="IPR020550">
    <property type="entry name" value="Inositol_monophosphatase_CS"/>
</dbReference>
<comment type="cofactor">
    <cofactor evidence="6 7">
        <name>Mg(2+)</name>
        <dbReference type="ChEBI" id="CHEBI:18420"/>
    </cofactor>
</comment>
<comment type="caution">
    <text evidence="8">The sequence shown here is derived from an EMBL/GenBank/DDBJ whole genome shotgun (WGS) entry which is preliminary data.</text>
</comment>
<dbReference type="GO" id="GO:0000103">
    <property type="term" value="P:sulfate assimilation"/>
    <property type="evidence" value="ECO:0007669"/>
    <property type="project" value="TreeGrafter"/>
</dbReference>
<evidence type="ECO:0000256" key="2">
    <source>
        <dbReference type="ARBA" id="ARBA00022475"/>
    </source>
</evidence>
<keyword evidence="6 7" id="KW-0479">Metal-binding</keyword>
<dbReference type="GO" id="GO:0050427">
    <property type="term" value="P:3'-phosphoadenosine 5'-phosphosulfate metabolic process"/>
    <property type="evidence" value="ECO:0007669"/>
    <property type="project" value="TreeGrafter"/>
</dbReference>
<feature type="binding site" evidence="7">
    <location>
        <position position="78"/>
    </location>
    <ligand>
        <name>Mg(2+)</name>
        <dbReference type="ChEBI" id="CHEBI:18420"/>
        <label>1</label>
        <note>catalytic</note>
    </ligand>
</feature>
<keyword evidence="2 6" id="KW-1003">Cell membrane</keyword>
<comment type="similarity">
    <text evidence="1 6">Belongs to the inositol monophosphatase superfamily. CysQ family.</text>
</comment>
<feature type="binding site" evidence="7">
    <location>
        <position position="96"/>
    </location>
    <ligand>
        <name>Mg(2+)</name>
        <dbReference type="ChEBI" id="CHEBI:18420"/>
        <label>1</label>
        <note>catalytic</note>
    </ligand>
</feature>
<dbReference type="OrthoDB" id="9785695at2"/>
<dbReference type="Pfam" id="PF00459">
    <property type="entry name" value="Inositol_P"/>
    <property type="match status" value="1"/>
</dbReference>